<evidence type="ECO:0000313" key="1">
    <source>
        <dbReference type="EMBL" id="PPR05102.1"/>
    </source>
</evidence>
<sequence length="210" mass="24590">MCAICLKDHSSQNAACQKKDWRVHKGGCMNSPESDGPAFHTIRSYDFRFMDGYLSFALTRLELWRRYHHLTREDFLKEWSQIAGLYFLHVYLVRVKNPPPGRFNHVQYHSVRMSSLFYLVPSLRERIQQRLEARSPAFTIGYSIIPGDINEGEEYIHVQPKQVEAFVHTFRFPLADTSNIDLTDILRGVAYRETAYREEACQKARDGKKK</sequence>
<gene>
    <name evidence="1" type="ORF">CVT26_012338</name>
</gene>
<reference evidence="1 2" key="1">
    <citation type="journal article" date="2018" name="Evol. Lett.">
        <title>Horizontal gene cluster transfer increased hallucinogenic mushroom diversity.</title>
        <authorList>
            <person name="Reynolds H.T."/>
            <person name="Vijayakumar V."/>
            <person name="Gluck-Thaler E."/>
            <person name="Korotkin H.B."/>
            <person name="Matheny P.B."/>
            <person name="Slot J.C."/>
        </authorList>
    </citation>
    <scope>NUCLEOTIDE SEQUENCE [LARGE SCALE GENOMIC DNA]</scope>
    <source>
        <strain evidence="1 2">SRW20</strain>
    </source>
</reference>
<organism evidence="1 2">
    <name type="scientific">Gymnopilus dilepis</name>
    <dbReference type="NCBI Taxonomy" id="231916"/>
    <lineage>
        <taxon>Eukaryota</taxon>
        <taxon>Fungi</taxon>
        <taxon>Dikarya</taxon>
        <taxon>Basidiomycota</taxon>
        <taxon>Agaricomycotina</taxon>
        <taxon>Agaricomycetes</taxon>
        <taxon>Agaricomycetidae</taxon>
        <taxon>Agaricales</taxon>
        <taxon>Agaricineae</taxon>
        <taxon>Hymenogastraceae</taxon>
        <taxon>Gymnopilus</taxon>
    </lineage>
</organism>
<proteinExistence type="predicted"/>
<dbReference type="InParanoid" id="A0A409YQ27"/>
<protein>
    <submittedName>
        <fullName evidence="1">Uncharacterized protein</fullName>
    </submittedName>
</protein>
<keyword evidence="2" id="KW-1185">Reference proteome</keyword>
<dbReference type="Proteomes" id="UP000284706">
    <property type="component" value="Unassembled WGS sequence"/>
</dbReference>
<accession>A0A409YQ27</accession>
<name>A0A409YQ27_9AGAR</name>
<dbReference type="AlphaFoldDB" id="A0A409YQ27"/>
<dbReference type="EMBL" id="NHYE01000518">
    <property type="protein sequence ID" value="PPR05102.1"/>
    <property type="molecule type" value="Genomic_DNA"/>
</dbReference>
<evidence type="ECO:0000313" key="2">
    <source>
        <dbReference type="Proteomes" id="UP000284706"/>
    </source>
</evidence>
<comment type="caution">
    <text evidence="1">The sequence shown here is derived from an EMBL/GenBank/DDBJ whole genome shotgun (WGS) entry which is preliminary data.</text>
</comment>